<comment type="caution">
    <text evidence="1">The sequence shown here is derived from an EMBL/GenBank/DDBJ whole genome shotgun (WGS) entry which is preliminary data.</text>
</comment>
<accession>X1BK68</accession>
<name>X1BK68_9ZZZZ</name>
<proteinExistence type="predicted"/>
<dbReference type="AlphaFoldDB" id="X1BK68"/>
<gene>
    <name evidence="1" type="ORF">S01H4_23918</name>
</gene>
<organism evidence="1">
    <name type="scientific">marine sediment metagenome</name>
    <dbReference type="NCBI Taxonomy" id="412755"/>
    <lineage>
        <taxon>unclassified sequences</taxon>
        <taxon>metagenomes</taxon>
        <taxon>ecological metagenomes</taxon>
    </lineage>
</organism>
<evidence type="ECO:0000313" key="1">
    <source>
        <dbReference type="EMBL" id="GAG81582.1"/>
    </source>
</evidence>
<dbReference type="EMBL" id="BART01011165">
    <property type="protein sequence ID" value="GAG81582.1"/>
    <property type="molecule type" value="Genomic_DNA"/>
</dbReference>
<protein>
    <submittedName>
        <fullName evidence="1">Uncharacterized protein</fullName>
    </submittedName>
</protein>
<reference evidence="1" key="1">
    <citation type="journal article" date="2014" name="Front. Microbiol.">
        <title>High frequency of phylogenetically diverse reductive dehalogenase-homologous genes in deep subseafloor sedimentary metagenomes.</title>
        <authorList>
            <person name="Kawai M."/>
            <person name="Futagami T."/>
            <person name="Toyoda A."/>
            <person name="Takaki Y."/>
            <person name="Nishi S."/>
            <person name="Hori S."/>
            <person name="Arai W."/>
            <person name="Tsubouchi T."/>
            <person name="Morono Y."/>
            <person name="Uchiyama I."/>
            <person name="Ito T."/>
            <person name="Fujiyama A."/>
            <person name="Inagaki F."/>
            <person name="Takami H."/>
        </authorList>
    </citation>
    <scope>NUCLEOTIDE SEQUENCE</scope>
    <source>
        <strain evidence="1">Expedition CK06-06</strain>
    </source>
</reference>
<sequence length="114" mass="13362">MSTDKKRITTVLLDAGGVILDESEHEEVRTDIAVEILSIVNPGYSADSYYLDIEEAVDSFCPSTYQYIFYKYLRNNQSLFDKVYKLYLETWQERKPPLKLNRGIEREVRLISRS</sequence>